<feature type="domain" description="Peptidase M13 C-terminal" evidence="9">
    <location>
        <begin position="170"/>
        <end position="372"/>
    </location>
</feature>
<evidence type="ECO:0000313" key="12">
    <source>
        <dbReference type="Proteomes" id="UP001461498"/>
    </source>
</evidence>
<dbReference type="PANTHER" id="PTHR11733">
    <property type="entry name" value="ZINC METALLOPROTEASE FAMILY M13 NEPRILYSIN-RELATED"/>
    <property type="match status" value="1"/>
</dbReference>
<keyword evidence="12" id="KW-1185">Reference proteome</keyword>
<keyword evidence="4" id="KW-0645">Protease</keyword>
<dbReference type="InterPro" id="IPR042089">
    <property type="entry name" value="Peptidase_M13_dom_2"/>
</dbReference>
<evidence type="ECO:0000256" key="5">
    <source>
        <dbReference type="ARBA" id="ARBA00022723"/>
    </source>
</evidence>
<evidence type="ECO:0000256" key="3">
    <source>
        <dbReference type="ARBA" id="ARBA00007357"/>
    </source>
</evidence>
<accession>A0AAW1CSV7</accession>
<protein>
    <submittedName>
        <fullName evidence="11">Uncharacterized protein</fullName>
    </submittedName>
</protein>
<evidence type="ECO:0000256" key="7">
    <source>
        <dbReference type="ARBA" id="ARBA00022833"/>
    </source>
</evidence>
<sequence>MVSAMISHTTSEMRSLRDELYEALFKRQRHTRSYKCVKYVKTFFNMAISYKFASLDNLQETTRKIEWMLKDITKSFNILVDSLKWMDYKTKMNTWKKANSVKKYIGYPDWLLDKGELDSLYNHVKVIDGEFLNSMVLIKSSEAKQFLSKLGDVPSDDEETRWITDPLQVNAFYIRQSNSVAIPAGILQAPFYFLGLEALNYGAIGTILGHELTHAFDIEGKDYDFEGKKVSWWDEDMSKEYDERAQCFVDQYNNFGYSDTDKINGTITLAENIADNGGVREAFHAYRYYIRRNGVEAYLPGLDHYTHEQLFFLAFANIWCDKSSREDEILSLNTDEHSPNKFRVLGTLSNLDLFAKVWHCPKNTAMNPVDKCVLW</sequence>
<organism evidence="11 12">
    <name type="scientific">Rhynocoris fuscipes</name>
    <dbReference type="NCBI Taxonomy" id="488301"/>
    <lineage>
        <taxon>Eukaryota</taxon>
        <taxon>Metazoa</taxon>
        <taxon>Ecdysozoa</taxon>
        <taxon>Arthropoda</taxon>
        <taxon>Hexapoda</taxon>
        <taxon>Insecta</taxon>
        <taxon>Pterygota</taxon>
        <taxon>Neoptera</taxon>
        <taxon>Paraneoptera</taxon>
        <taxon>Hemiptera</taxon>
        <taxon>Heteroptera</taxon>
        <taxon>Panheteroptera</taxon>
        <taxon>Cimicomorpha</taxon>
        <taxon>Reduviidae</taxon>
        <taxon>Harpactorinae</taxon>
        <taxon>Harpactorini</taxon>
        <taxon>Rhynocoris</taxon>
    </lineage>
</organism>
<reference evidence="11 12" key="1">
    <citation type="submission" date="2022-12" db="EMBL/GenBank/DDBJ databases">
        <title>Chromosome-level genome assembly of true bugs.</title>
        <authorList>
            <person name="Ma L."/>
            <person name="Li H."/>
        </authorList>
    </citation>
    <scope>NUCLEOTIDE SEQUENCE [LARGE SCALE GENOMIC DNA]</scope>
    <source>
        <strain evidence="11">Lab_2022b</strain>
    </source>
</reference>
<dbReference type="Pfam" id="PF01431">
    <property type="entry name" value="Peptidase_M13"/>
    <property type="match status" value="1"/>
</dbReference>
<keyword evidence="5" id="KW-0479">Metal-binding</keyword>
<dbReference type="GO" id="GO:0004222">
    <property type="term" value="F:metalloendopeptidase activity"/>
    <property type="evidence" value="ECO:0007669"/>
    <property type="project" value="InterPro"/>
</dbReference>
<dbReference type="GO" id="GO:0046872">
    <property type="term" value="F:metal ion binding"/>
    <property type="evidence" value="ECO:0007669"/>
    <property type="project" value="UniProtKB-KW"/>
</dbReference>
<dbReference type="Proteomes" id="UP001461498">
    <property type="component" value="Unassembled WGS sequence"/>
</dbReference>
<dbReference type="Pfam" id="PF05649">
    <property type="entry name" value="Peptidase_M13_N"/>
    <property type="match status" value="1"/>
</dbReference>
<dbReference type="PROSITE" id="PS51885">
    <property type="entry name" value="NEPRILYSIN"/>
    <property type="match status" value="1"/>
</dbReference>
<comment type="caution">
    <text evidence="11">The sequence shown here is derived from an EMBL/GenBank/DDBJ whole genome shotgun (WGS) entry which is preliminary data.</text>
</comment>
<evidence type="ECO:0000313" key="11">
    <source>
        <dbReference type="EMBL" id="KAK9499350.1"/>
    </source>
</evidence>
<keyword evidence="7" id="KW-0862">Zinc</keyword>
<feature type="domain" description="Peptidase M13 N-terminal" evidence="10">
    <location>
        <begin position="2"/>
        <end position="108"/>
    </location>
</feature>
<evidence type="ECO:0000259" key="10">
    <source>
        <dbReference type="Pfam" id="PF05649"/>
    </source>
</evidence>
<comment type="similarity">
    <text evidence="3">Belongs to the peptidase M13 family.</text>
</comment>
<evidence type="ECO:0000256" key="2">
    <source>
        <dbReference type="ARBA" id="ARBA00004401"/>
    </source>
</evidence>
<dbReference type="InterPro" id="IPR018497">
    <property type="entry name" value="Peptidase_M13_C"/>
</dbReference>
<dbReference type="GO" id="GO:0005886">
    <property type="term" value="C:plasma membrane"/>
    <property type="evidence" value="ECO:0007669"/>
    <property type="project" value="UniProtKB-SubCell"/>
</dbReference>
<dbReference type="Gene3D" id="3.40.390.10">
    <property type="entry name" value="Collagenase (Catalytic Domain)"/>
    <property type="match status" value="1"/>
</dbReference>
<keyword evidence="6" id="KW-0378">Hydrolase</keyword>
<comment type="subcellular location">
    <subcellularLocation>
        <location evidence="2">Cell membrane</location>
        <topology evidence="2">Single-pass type II membrane protein</topology>
    </subcellularLocation>
</comment>
<evidence type="ECO:0000256" key="4">
    <source>
        <dbReference type="ARBA" id="ARBA00022670"/>
    </source>
</evidence>
<evidence type="ECO:0000256" key="8">
    <source>
        <dbReference type="ARBA" id="ARBA00023049"/>
    </source>
</evidence>
<proteinExistence type="inferred from homology"/>
<dbReference type="InterPro" id="IPR000718">
    <property type="entry name" value="Peptidase_M13"/>
</dbReference>
<dbReference type="InterPro" id="IPR024079">
    <property type="entry name" value="MetalloPept_cat_dom_sf"/>
</dbReference>
<evidence type="ECO:0000256" key="6">
    <source>
        <dbReference type="ARBA" id="ARBA00022801"/>
    </source>
</evidence>
<dbReference type="EMBL" id="JAPXFL010000011">
    <property type="protein sequence ID" value="KAK9499350.1"/>
    <property type="molecule type" value="Genomic_DNA"/>
</dbReference>
<keyword evidence="8" id="KW-0482">Metalloprotease</keyword>
<dbReference type="CDD" id="cd08662">
    <property type="entry name" value="M13"/>
    <property type="match status" value="1"/>
</dbReference>
<evidence type="ECO:0000256" key="1">
    <source>
        <dbReference type="ARBA" id="ARBA00001947"/>
    </source>
</evidence>
<dbReference type="PRINTS" id="PR00786">
    <property type="entry name" value="NEPRILYSIN"/>
</dbReference>
<dbReference type="Gene3D" id="1.10.1380.10">
    <property type="entry name" value="Neutral endopeptidase , domain2"/>
    <property type="match status" value="1"/>
</dbReference>
<dbReference type="InterPro" id="IPR008753">
    <property type="entry name" value="Peptidase_M13_N"/>
</dbReference>
<name>A0AAW1CSV7_9HEMI</name>
<comment type="cofactor">
    <cofactor evidence="1">
        <name>Zn(2+)</name>
        <dbReference type="ChEBI" id="CHEBI:29105"/>
    </cofactor>
</comment>
<dbReference type="AlphaFoldDB" id="A0AAW1CSV7"/>
<evidence type="ECO:0000259" key="9">
    <source>
        <dbReference type="Pfam" id="PF01431"/>
    </source>
</evidence>
<dbReference type="PANTHER" id="PTHR11733:SF133">
    <property type="entry name" value="PHOSPHATE-REGULATING NEUTRAL ENDOPEPTIDASE PHEX"/>
    <property type="match status" value="1"/>
</dbReference>
<dbReference type="GO" id="GO:0016485">
    <property type="term" value="P:protein processing"/>
    <property type="evidence" value="ECO:0007669"/>
    <property type="project" value="TreeGrafter"/>
</dbReference>
<dbReference type="SUPFAM" id="SSF55486">
    <property type="entry name" value="Metalloproteases ('zincins'), catalytic domain"/>
    <property type="match status" value="1"/>
</dbReference>
<gene>
    <name evidence="11" type="ORF">O3M35_002401</name>
</gene>